<dbReference type="PANTHER" id="PTHR45436">
    <property type="entry name" value="SENSOR HISTIDINE KINASE YKOH"/>
    <property type="match status" value="1"/>
</dbReference>
<evidence type="ECO:0000256" key="1">
    <source>
        <dbReference type="ARBA" id="ARBA00000085"/>
    </source>
</evidence>
<proteinExistence type="predicted"/>
<keyword evidence="10" id="KW-0547">Nucleotide-binding</keyword>
<evidence type="ECO:0000259" key="18">
    <source>
        <dbReference type="PROSITE" id="PS50885"/>
    </source>
</evidence>
<sequence>MRANVSMAARLTGLFVFLSVVLLGAVLVAFYWRVEHHLHEEHERLLAEVANTLASVPVEQLRNRVGLERASLPKGKPVLFAPNRYGFRLQAKTGEVLVETPGMSELPATVWPQLPAGGPGGHNTHPQAIAPDRFVVVAWRPYAMTGGAEGLLLVALDVSDDVDLLRDIRNSSLVMVVLAVGSATLLGLLGARKGMAPLRRLTAEVQHVSASDLQVRVADYHYPQELRSLVQAFNGLMERLEKAFGDLASYSANLAHELRTPLAVLRGEMEVALLGNRTEAEYRAVLESALDELDRLARLVEKLLSLCRADRGEMALQKRWLALEGEAKAVLEFYRPLAETQDVSLVLEGEGQAFVDRDLFRQALANLVANALQHVSAGGTVRVRVSQDEGRSVVTVADDGCGIDPEIMPFLFQRFPPIPRRKGSGLGLAIVRSIVELHGGGVTIADANPRGTEVHLWFPIGGADIKQV</sequence>
<dbReference type="GO" id="GO:0000155">
    <property type="term" value="F:phosphorelay sensor kinase activity"/>
    <property type="evidence" value="ECO:0007669"/>
    <property type="project" value="InterPro"/>
</dbReference>
<dbReference type="InterPro" id="IPR036097">
    <property type="entry name" value="HisK_dim/P_sf"/>
</dbReference>
<feature type="domain" description="Histidine kinase" evidence="17">
    <location>
        <begin position="253"/>
        <end position="462"/>
    </location>
</feature>
<keyword evidence="5" id="KW-1003">Cell membrane</keyword>
<dbReference type="AlphaFoldDB" id="A0A062XYK8"/>
<feature type="transmembrane region" description="Helical" evidence="16">
    <location>
        <begin position="12"/>
        <end position="32"/>
    </location>
</feature>
<evidence type="ECO:0000259" key="17">
    <source>
        <dbReference type="PROSITE" id="PS50109"/>
    </source>
</evidence>
<protein>
    <recommendedName>
        <fullName evidence="4">histidine kinase</fullName>
        <ecNumber evidence="4">2.7.13.3</ecNumber>
    </recommendedName>
</protein>
<keyword evidence="7" id="KW-0597">Phosphoprotein</keyword>
<keyword evidence="9 16" id="KW-0812">Transmembrane</keyword>
<dbReference type="PRINTS" id="PR00344">
    <property type="entry name" value="BCTRLSENSOR"/>
</dbReference>
<dbReference type="CDD" id="cd00082">
    <property type="entry name" value="HisKA"/>
    <property type="match status" value="1"/>
</dbReference>
<dbReference type="SUPFAM" id="SSF47384">
    <property type="entry name" value="Homodimeric domain of signal transducing histidine kinase"/>
    <property type="match status" value="1"/>
</dbReference>
<dbReference type="SUPFAM" id="SSF55874">
    <property type="entry name" value="ATPase domain of HSP90 chaperone/DNA topoisomerase II/histidine kinase"/>
    <property type="match status" value="1"/>
</dbReference>
<evidence type="ECO:0000313" key="19">
    <source>
        <dbReference type="EMBL" id="KDA54514.1"/>
    </source>
</evidence>
<dbReference type="CDD" id="cd00075">
    <property type="entry name" value="HATPase"/>
    <property type="match status" value="1"/>
</dbReference>
<dbReference type="InterPro" id="IPR003594">
    <property type="entry name" value="HATPase_dom"/>
</dbReference>
<evidence type="ECO:0000256" key="9">
    <source>
        <dbReference type="ARBA" id="ARBA00022692"/>
    </source>
</evidence>
<dbReference type="InterPro" id="IPR006290">
    <property type="entry name" value="CztS_silS_copS"/>
</dbReference>
<dbReference type="SMART" id="SM00388">
    <property type="entry name" value="HisKA"/>
    <property type="match status" value="1"/>
</dbReference>
<comment type="caution">
    <text evidence="19">The sequence shown here is derived from an EMBL/GenBank/DDBJ whole genome shotgun (WGS) entry which is preliminary data.</text>
</comment>
<evidence type="ECO:0000256" key="6">
    <source>
        <dbReference type="ARBA" id="ARBA00022519"/>
    </source>
</evidence>
<evidence type="ECO:0000256" key="16">
    <source>
        <dbReference type="SAM" id="Phobius"/>
    </source>
</evidence>
<dbReference type="InterPro" id="IPR036890">
    <property type="entry name" value="HATPase_C_sf"/>
</dbReference>
<evidence type="ECO:0000256" key="11">
    <source>
        <dbReference type="ARBA" id="ARBA00022777"/>
    </source>
</evidence>
<evidence type="ECO:0000256" key="7">
    <source>
        <dbReference type="ARBA" id="ARBA00022553"/>
    </source>
</evidence>
<dbReference type="Pfam" id="PF00672">
    <property type="entry name" value="HAMP"/>
    <property type="match status" value="1"/>
</dbReference>
<dbReference type="InterPro" id="IPR050428">
    <property type="entry name" value="TCS_sensor_his_kinase"/>
</dbReference>
<evidence type="ECO:0000256" key="3">
    <source>
        <dbReference type="ARBA" id="ARBA00004533"/>
    </source>
</evidence>
<dbReference type="PANTHER" id="PTHR45436:SF15">
    <property type="entry name" value="SENSOR HISTIDINE KINASE CUSS"/>
    <property type="match status" value="1"/>
</dbReference>
<reference evidence="19 20" key="1">
    <citation type="submission" date="2014-04" db="EMBL/GenBank/DDBJ databases">
        <title>The Genome Sequence of Thermoanaerobaculum aquaticum MP-01, The First Cultivated Group 23 Acidobacterium.</title>
        <authorList>
            <person name="Stamps B.W."/>
            <person name="Losey N.A."/>
            <person name="Lawson P.A."/>
            <person name="Stevenson B.S."/>
        </authorList>
    </citation>
    <scope>NUCLEOTIDE SEQUENCE [LARGE SCALE GENOMIC DNA]</scope>
    <source>
        <strain evidence="19 20">MP-01</strain>
    </source>
</reference>
<dbReference type="InterPro" id="IPR004358">
    <property type="entry name" value="Sig_transdc_His_kin-like_C"/>
</dbReference>
<dbReference type="InterPro" id="IPR005467">
    <property type="entry name" value="His_kinase_dom"/>
</dbReference>
<accession>A0A062XYK8</accession>
<dbReference type="STRING" id="1312852.EG19_11120"/>
<evidence type="ECO:0000256" key="4">
    <source>
        <dbReference type="ARBA" id="ARBA00012438"/>
    </source>
</evidence>
<dbReference type="SUPFAM" id="SSF158472">
    <property type="entry name" value="HAMP domain-like"/>
    <property type="match status" value="1"/>
</dbReference>
<dbReference type="CDD" id="cd06225">
    <property type="entry name" value="HAMP"/>
    <property type="match status" value="1"/>
</dbReference>
<dbReference type="Gene3D" id="6.10.340.10">
    <property type="match status" value="1"/>
</dbReference>
<gene>
    <name evidence="19" type="ORF">EG19_11120</name>
</gene>
<dbReference type="InterPro" id="IPR003660">
    <property type="entry name" value="HAMP_dom"/>
</dbReference>
<evidence type="ECO:0000256" key="2">
    <source>
        <dbReference type="ARBA" id="ARBA00004141"/>
    </source>
</evidence>
<name>A0A062XYK8_9BACT</name>
<keyword evidence="14" id="KW-0902">Two-component regulatory system</keyword>
<evidence type="ECO:0000313" key="20">
    <source>
        <dbReference type="Proteomes" id="UP000027284"/>
    </source>
</evidence>
<feature type="domain" description="HAMP" evidence="18">
    <location>
        <begin position="192"/>
        <end position="245"/>
    </location>
</feature>
<dbReference type="Gene3D" id="3.30.565.10">
    <property type="entry name" value="Histidine kinase-like ATPase, C-terminal domain"/>
    <property type="match status" value="1"/>
</dbReference>
<dbReference type="NCBIfam" id="TIGR01386">
    <property type="entry name" value="cztS_silS_copS"/>
    <property type="match status" value="1"/>
</dbReference>
<dbReference type="SMART" id="SM00304">
    <property type="entry name" value="HAMP"/>
    <property type="match status" value="1"/>
</dbReference>
<keyword evidence="8" id="KW-0808">Transferase</keyword>
<evidence type="ECO:0000256" key="14">
    <source>
        <dbReference type="ARBA" id="ARBA00023012"/>
    </source>
</evidence>
<evidence type="ECO:0000256" key="12">
    <source>
        <dbReference type="ARBA" id="ARBA00022840"/>
    </source>
</evidence>
<keyword evidence="12" id="KW-0067">ATP-binding</keyword>
<evidence type="ECO:0000256" key="5">
    <source>
        <dbReference type="ARBA" id="ARBA00022475"/>
    </source>
</evidence>
<comment type="subcellular location">
    <subcellularLocation>
        <location evidence="3">Cell inner membrane</location>
    </subcellularLocation>
    <subcellularLocation>
        <location evidence="2">Membrane</location>
        <topology evidence="2">Multi-pass membrane protein</topology>
    </subcellularLocation>
</comment>
<dbReference type="PROSITE" id="PS50885">
    <property type="entry name" value="HAMP"/>
    <property type="match status" value="1"/>
</dbReference>
<dbReference type="OrthoDB" id="9796330at2"/>
<keyword evidence="13 16" id="KW-1133">Transmembrane helix</keyword>
<organism evidence="19 20">
    <name type="scientific">Thermoanaerobaculum aquaticum</name>
    <dbReference type="NCBI Taxonomy" id="1312852"/>
    <lineage>
        <taxon>Bacteria</taxon>
        <taxon>Pseudomonadati</taxon>
        <taxon>Acidobacteriota</taxon>
        <taxon>Thermoanaerobaculia</taxon>
        <taxon>Thermoanaerobaculales</taxon>
        <taxon>Thermoanaerobaculaceae</taxon>
        <taxon>Thermoanaerobaculum</taxon>
    </lineage>
</organism>
<dbReference type="GO" id="GO:0005886">
    <property type="term" value="C:plasma membrane"/>
    <property type="evidence" value="ECO:0007669"/>
    <property type="project" value="UniProtKB-SubCell"/>
</dbReference>
<dbReference type="InterPro" id="IPR003661">
    <property type="entry name" value="HisK_dim/P_dom"/>
</dbReference>
<keyword evidence="6" id="KW-0997">Cell inner membrane</keyword>
<dbReference type="Pfam" id="PF02518">
    <property type="entry name" value="HATPase_c"/>
    <property type="match status" value="1"/>
</dbReference>
<keyword evidence="11" id="KW-0418">Kinase</keyword>
<evidence type="ECO:0000256" key="15">
    <source>
        <dbReference type="ARBA" id="ARBA00023136"/>
    </source>
</evidence>
<evidence type="ECO:0000256" key="13">
    <source>
        <dbReference type="ARBA" id="ARBA00022989"/>
    </source>
</evidence>
<dbReference type="GO" id="GO:0005524">
    <property type="term" value="F:ATP binding"/>
    <property type="evidence" value="ECO:0007669"/>
    <property type="project" value="UniProtKB-KW"/>
</dbReference>
<keyword evidence="15 16" id="KW-0472">Membrane</keyword>
<dbReference type="EC" id="2.7.13.3" evidence="4"/>
<dbReference type="SMART" id="SM00387">
    <property type="entry name" value="HATPase_c"/>
    <property type="match status" value="1"/>
</dbReference>
<evidence type="ECO:0000256" key="10">
    <source>
        <dbReference type="ARBA" id="ARBA00022741"/>
    </source>
</evidence>
<dbReference type="Pfam" id="PF00512">
    <property type="entry name" value="HisKA"/>
    <property type="match status" value="1"/>
</dbReference>
<dbReference type="Proteomes" id="UP000027284">
    <property type="component" value="Unassembled WGS sequence"/>
</dbReference>
<dbReference type="RefSeq" id="WP_053334818.1">
    <property type="nucleotide sequence ID" value="NZ_JMFG01000007.1"/>
</dbReference>
<dbReference type="PROSITE" id="PS50109">
    <property type="entry name" value="HIS_KIN"/>
    <property type="match status" value="1"/>
</dbReference>
<evidence type="ECO:0000256" key="8">
    <source>
        <dbReference type="ARBA" id="ARBA00022679"/>
    </source>
</evidence>
<keyword evidence="20" id="KW-1185">Reference proteome</keyword>
<dbReference type="EMBL" id="JMFG01000007">
    <property type="protein sequence ID" value="KDA54514.1"/>
    <property type="molecule type" value="Genomic_DNA"/>
</dbReference>
<dbReference type="Gene3D" id="1.10.287.130">
    <property type="match status" value="1"/>
</dbReference>
<comment type="catalytic activity">
    <reaction evidence="1">
        <text>ATP + protein L-histidine = ADP + protein N-phospho-L-histidine.</text>
        <dbReference type="EC" id="2.7.13.3"/>
    </reaction>
</comment>